<accession>A0A150X276</accession>
<evidence type="ECO:0000313" key="2">
    <source>
        <dbReference type="Proteomes" id="UP000075615"/>
    </source>
</evidence>
<dbReference type="OrthoDB" id="7064118at2"/>
<reference evidence="1 2" key="1">
    <citation type="submission" date="2016-01" db="EMBL/GenBank/DDBJ databases">
        <title>Genome sequencing of Roseivirga echinicomitans KMM 6058.</title>
        <authorList>
            <person name="Selvaratnam C."/>
            <person name="Thevarajoo S."/>
            <person name="Goh K.M."/>
            <person name="Ee R."/>
            <person name="Chan K.-G."/>
            <person name="Chong C.S."/>
        </authorList>
    </citation>
    <scope>NUCLEOTIDE SEQUENCE [LARGE SCALE GENOMIC DNA]</scope>
    <source>
        <strain evidence="1 2">KMM 6058</strain>
    </source>
</reference>
<keyword evidence="2" id="KW-1185">Reference proteome</keyword>
<protein>
    <recommendedName>
        <fullName evidence="3">RNA polymerase sigma-70 region 4 domain-containing protein</fullName>
    </recommendedName>
</protein>
<proteinExistence type="predicted"/>
<organism evidence="1 2">
    <name type="scientific">Roseivirga echinicomitans</name>
    <dbReference type="NCBI Taxonomy" id="296218"/>
    <lineage>
        <taxon>Bacteria</taxon>
        <taxon>Pseudomonadati</taxon>
        <taxon>Bacteroidota</taxon>
        <taxon>Cytophagia</taxon>
        <taxon>Cytophagales</taxon>
        <taxon>Roseivirgaceae</taxon>
        <taxon>Roseivirga</taxon>
    </lineage>
</organism>
<dbReference type="STRING" id="296218.AWN68_08960"/>
<evidence type="ECO:0008006" key="3">
    <source>
        <dbReference type="Google" id="ProtNLM"/>
    </source>
</evidence>
<dbReference type="RefSeq" id="WP_068417416.1">
    <property type="nucleotide sequence ID" value="NZ_LRDB01000050.1"/>
</dbReference>
<evidence type="ECO:0000313" key="1">
    <source>
        <dbReference type="EMBL" id="KYG72821.1"/>
    </source>
</evidence>
<dbReference type="EMBL" id="LRDB01000050">
    <property type="protein sequence ID" value="KYG72821.1"/>
    <property type="molecule type" value="Genomic_DNA"/>
</dbReference>
<gene>
    <name evidence="1" type="ORF">AWN68_08960</name>
</gene>
<comment type="caution">
    <text evidence="1">The sequence shown here is derived from an EMBL/GenBank/DDBJ whole genome shotgun (WGS) entry which is preliminary data.</text>
</comment>
<dbReference type="AlphaFoldDB" id="A0A150X276"/>
<sequence>MNNKIKAVITGDIVGSTLITADFKKVLHQIGDDIQQHQDEHFILDIYRGDSFQSISRQANKALLVLLIIKAGLKRYSNKKGSKEVQWDARMSLGIGVLEDYPNGNNLSESSGEPFTISGRAFDKMKEKGTLIQIKTNDESINAELEAVVPLIEVITDRWTTAQADAVYRSLLLTEATQEEIGKILGKSQRVISKRLNLSKIDAIKPYLKRFEKQLKWMNLV</sequence>
<dbReference type="Proteomes" id="UP000075615">
    <property type="component" value="Unassembled WGS sequence"/>
</dbReference>
<name>A0A150X276_9BACT</name>